<dbReference type="KEGG" id="goe:100899746"/>
<dbReference type="GO" id="GO:0099078">
    <property type="term" value="C:BORC complex"/>
    <property type="evidence" value="ECO:0007669"/>
    <property type="project" value="TreeGrafter"/>
</dbReference>
<keyword evidence="5" id="KW-0458">Lysosome</keyword>
<dbReference type="RefSeq" id="XP_003741112.1">
    <property type="nucleotide sequence ID" value="XM_003741064.2"/>
</dbReference>
<keyword evidence="4" id="KW-0472">Membrane</keyword>
<reference evidence="9" key="1">
    <citation type="submission" date="2025-08" db="UniProtKB">
        <authorList>
            <consortium name="RefSeq"/>
        </authorList>
    </citation>
    <scope>IDENTIFICATION</scope>
</reference>
<dbReference type="InterPro" id="IPR018780">
    <property type="entry name" value="TBORCS5"/>
</dbReference>
<feature type="compositionally biased region" description="Polar residues" evidence="7">
    <location>
        <begin position="50"/>
        <end position="62"/>
    </location>
</feature>
<dbReference type="GeneID" id="100899746"/>
<dbReference type="AlphaFoldDB" id="A0AAJ6VX60"/>
<evidence type="ECO:0000256" key="7">
    <source>
        <dbReference type="SAM" id="MobiDB-lite"/>
    </source>
</evidence>
<sequence length="237" mass="26387">MGNEASRRAGARASSSDDPPYATATQPIGESPRRILKTHSLSAAPKPTSAFLQRNSPKSSSLRHSIVTVHEGNAEEDTLRNDAAMIALHNVPQFFPIIRETVRNPVMREINTPTKLDVLAAHSLVTKYQTVLRENAEDIARNQQQLSQRVQDMDYAIGTLHQILQEKSRKLAKQTEQLSSISQIKALLNSSKMCLRKSEETLNRINGCLPPEHRMEKLSIHLDSVPSGEGSRILPRD</sequence>
<keyword evidence="8" id="KW-1185">Reference proteome</keyword>
<evidence type="ECO:0000256" key="4">
    <source>
        <dbReference type="ARBA" id="ARBA00023136"/>
    </source>
</evidence>
<evidence type="ECO:0000313" key="9">
    <source>
        <dbReference type="RefSeq" id="XP_003741112.1"/>
    </source>
</evidence>
<evidence type="ECO:0000256" key="6">
    <source>
        <dbReference type="ARBA" id="ARBA00023288"/>
    </source>
</evidence>
<dbReference type="Proteomes" id="UP000694867">
    <property type="component" value="Unplaced"/>
</dbReference>
<dbReference type="GO" id="GO:0072384">
    <property type="term" value="P:organelle transport along microtubule"/>
    <property type="evidence" value="ECO:0007669"/>
    <property type="project" value="TreeGrafter"/>
</dbReference>
<dbReference type="PANTHER" id="PTHR31634:SF2">
    <property type="entry name" value="BLOC-1-RELATED COMPLEX SUBUNIT 5"/>
    <property type="match status" value="1"/>
</dbReference>
<dbReference type="CTD" id="118426"/>
<dbReference type="GO" id="GO:0098574">
    <property type="term" value="C:cytoplasmic side of lysosomal membrane"/>
    <property type="evidence" value="ECO:0007669"/>
    <property type="project" value="TreeGrafter"/>
</dbReference>
<evidence type="ECO:0000256" key="5">
    <source>
        <dbReference type="ARBA" id="ARBA00023228"/>
    </source>
</evidence>
<protein>
    <recommendedName>
        <fullName evidence="3">BLOC-1-related complex subunit 5</fullName>
    </recommendedName>
</protein>
<evidence type="ECO:0000256" key="1">
    <source>
        <dbReference type="ARBA" id="ARBA00004122"/>
    </source>
</evidence>
<feature type="region of interest" description="Disordered" evidence="7">
    <location>
        <begin position="1"/>
        <end position="62"/>
    </location>
</feature>
<dbReference type="GO" id="GO:1903744">
    <property type="term" value="P:positive regulation of anterograde synaptic vesicle transport"/>
    <property type="evidence" value="ECO:0007669"/>
    <property type="project" value="TreeGrafter"/>
</dbReference>
<evidence type="ECO:0000256" key="3">
    <source>
        <dbReference type="ARBA" id="ARBA00022300"/>
    </source>
</evidence>
<comment type="similarity">
    <text evidence="2">Belongs to the BORCS5 family.</text>
</comment>
<dbReference type="Pfam" id="PF10158">
    <property type="entry name" value="LOH1CR12"/>
    <property type="match status" value="1"/>
</dbReference>
<evidence type="ECO:0000313" key="8">
    <source>
        <dbReference type="Proteomes" id="UP000694867"/>
    </source>
</evidence>
<evidence type="ECO:0000256" key="2">
    <source>
        <dbReference type="ARBA" id="ARBA00010235"/>
    </source>
</evidence>
<dbReference type="CDD" id="cd22789">
    <property type="entry name" value="BORCS5-like"/>
    <property type="match status" value="1"/>
</dbReference>
<organism evidence="8 9">
    <name type="scientific">Galendromus occidentalis</name>
    <name type="common">western predatory mite</name>
    <dbReference type="NCBI Taxonomy" id="34638"/>
    <lineage>
        <taxon>Eukaryota</taxon>
        <taxon>Metazoa</taxon>
        <taxon>Ecdysozoa</taxon>
        <taxon>Arthropoda</taxon>
        <taxon>Chelicerata</taxon>
        <taxon>Arachnida</taxon>
        <taxon>Acari</taxon>
        <taxon>Parasitiformes</taxon>
        <taxon>Mesostigmata</taxon>
        <taxon>Gamasina</taxon>
        <taxon>Phytoseioidea</taxon>
        <taxon>Phytoseiidae</taxon>
        <taxon>Typhlodrominae</taxon>
        <taxon>Galendromus</taxon>
    </lineage>
</organism>
<proteinExistence type="inferred from homology"/>
<dbReference type="GO" id="GO:0032418">
    <property type="term" value="P:lysosome localization"/>
    <property type="evidence" value="ECO:0007669"/>
    <property type="project" value="InterPro"/>
</dbReference>
<gene>
    <name evidence="9" type="primary">LOC100899746</name>
</gene>
<dbReference type="PANTHER" id="PTHR31634">
    <property type="entry name" value="BLOC-1-RELATED COMPLEX SUBUNIT 5"/>
    <property type="match status" value="1"/>
</dbReference>
<accession>A0AAJ6VX60</accession>
<name>A0AAJ6VX60_9ACAR</name>
<dbReference type="GO" id="GO:0030672">
    <property type="term" value="C:synaptic vesicle membrane"/>
    <property type="evidence" value="ECO:0007669"/>
    <property type="project" value="TreeGrafter"/>
</dbReference>
<keyword evidence="6" id="KW-0449">Lipoprotein</keyword>
<comment type="subcellular location">
    <subcellularLocation>
        <location evidence="1">Lysosome membrane</location>
        <topology evidence="1">Lipid-anchor</topology>
        <orientation evidence="1">Cytoplasmic side</orientation>
    </subcellularLocation>
</comment>